<dbReference type="CDD" id="cd00570">
    <property type="entry name" value="GST_N_family"/>
    <property type="match status" value="1"/>
</dbReference>
<dbReference type="InterPro" id="IPR036282">
    <property type="entry name" value="Glutathione-S-Trfase_C_sf"/>
</dbReference>
<feature type="domain" description="GST C-terminal" evidence="2">
    <location>
        <begin position="85"/>
        <end position="208"/>
    </location>
</feature>
<dbReference type="InterPro" id="IPR010987">
    <property type="entry name" value="Glutathione-S-Trfase_C-like"/>
</dbReference>
<dbReference type="SUPFAM" id="SSF52833">
    <property type="entry name" value="Thioredoxin-like"/>
    <property type="match status" value="1"/>
</dbReference>
<dbReference type="PROSITE" id="PS50404">
    <property type="entry name" value="GST_NTER"/>
    <property type="match status" value="1"/>
</dbReference>
<dbReference type="AlphaFoldDB" id="A0A9X3YI75"/>
<dbReference type="SFLD" id="SFLDG00358">
    <property type="entry name" value="Main_(cytGST)"/>
    <property type="match status" value="1"/>
</dbReference>
<dbReference type="PROSITE" id="PS50405">
    <property type="entry name" value="GST_CTER"/>
    <property type="match status" value="1"/>
</dbReference>
<name>A0A9X3YI75_9GAMM</name>
<dbReference type="RefSeq" id="WP_263543690.1">
    <property type="nucleotide sequence ID" value="NZ_JAOVZO020000001.1"/>
</dbReference>
<dbReference type="InterPro" id="IPR040079">
    <property type="entry name" value="Glutathione_S-Trfase"/>
</dbReference>
<reference evidence="3" key="1">
    <citation type="submission" date="2023-02" db="EMBL/GenBank/DDBJ databases">
        <title>Tahibacter soli sp. nov. isolated from soil.</title>
        <authorList>
            <person name="Baek J.H."/>
            <person name="Lee J.K."/>
            <person name="Choi D.G."/>
            <person name="Jeon C.O."/>
        </authorList>
    </citation>
    <scope>NUCLEOTIDE SEQUENCE</scope>
    <source>
        <strain evidence="3">BL</strain>
    </source>
</reference>
<dbReference type="CDD" id="cd00299">
    <property type="entry name" value="GST_C_family"/>
    <property type="match status" value="1"/>
</dbReference>
<evidence type="ECO:0000313" key="3">
    <source>
        <dbReference type="EMBL" id="MDC8011288.1"/>
    </source>
</evidence>
<accession>A0A9X3YI75</accession>
<dbReference type="Gene3D" id="1.20.1050.10">
    <property type="match status" value="1"/>
</dbReference>
<feature type="domain" description="GST N-terminal" evidence="1">
    <location>
        <begin position="1"/>
        <end position="79"/>
    </location>
</feature>
<evidence type="ECO:0000313" key="4">
    <source>
        <dbReference type="Proteomes" id="UP001139971"/>
    </source>
</evidence>
<dbReference type="SUPFAM" id="SSF47616">
    <property type="entry name" value="GST C-terminal domain-like"/>
    <property type="match status" value="1"/>
</dbReference>
<evidence type="ECO:0000259" key="2">
    <source>
        <dbReference type="PROSITE" id="PS50405"/>
    </source>
</evidence>
<comment type="caution">
    <text evidence="3">The sequence shown here is derived from an EMBL/GenBank/DDBJ whole genome shotgun (WGS) entry which is preliminary data.</text>
</comment>
<dbReference type="PANTHER" id="PTHR44051">
    <property type="entry name" value="GLUTATHIONE S-TRANSFERASE-RELATED"/>
    <property type="match status" value="1"/>
</dbReference>
<gene>
    <name evidence="3" type="ORF">OD750_001870</name>
</gene>
<sequence length="217" mass="24958">MTPLLYAHPFASYCQKVLIALYENATPFDFKLVATPDDFDELGKLWPFRQFPVLVDGDMTLIEATIVIEYLDTFRRGATRFVPDDAKAALDVRFMDRFFDNYVHTPMQAVVYDALRAEHERDPKGVADARDKLEAAYRWLDQRMAGREWASGETFTLADCAAGPALFYADWVHRIDPAHANVVAYRERLNARPSFKRAIDEARPFRPYFPLGAPERD</sequence>
<dbReference type="SFLD" id="SFLDS00019">
    <property type="entry name" value="Glutathione_Transferase_(cytos"/>
    <property type="match status" value="1"/>
</dbReference>
<dbReference type="Pfam" id="PF13417">
    <property type="entry name" value="GST_N_3"/>
    <property type="match status" value="1"/>
</dbReference>
<organism evidence="3 4">
    <name type="scientific">Tahibacter soli</name>
    <dbReference type="NCBI Taxonomy" id="2983605"/>
    <lineage>
        <taxon>Bacteria</taxon>
        <taxon>Pseudomonadati</taxon>
        <taxon>Pseudomonadota</taxon>
        <taxon>Gammaproteobacteria</taxon>
        <taxon>Lysobacterales</taxon>
        <taxon>Rhodanobacteraceae</taxon>
        <taxon>Tahibacter</taxon>
    </lineage>
</organism>
<evidence type="ECO:0000259" key="1">
    <source>
        <dbReference type="PROSITE" id="PS50404"/>
    </source>
</evidence>
<dbReference type="Proteomes" id="UP001139971">
    <property type="component" value="Unassembled WGS sequence"/>
</dbReference>
<dbReference type="InterPro" id="IPR004045">
    <property type="entry name" value="Glutathione_S-Trfase_N"/>
</dbReference>
<protein>
    <submittedName>
        <fullName evidence="3">Glutathione S-transferase family protein</fullName>
    </submittedName>
</protein>
<dbReference type="PANTHER" id="PTHR44051:SF9">
    <property type="entry name" value="GLUTATHIONE S-TRANSFERASE 1"/>
    <property type="match status" value="1"/>
</dbReference>
<dbReference type="Pfam" id="PF13410">
    <property type="entry name" value="GST_C_2"/>
    <property type="match status" value="1"/>
</dbReference>
<dbReference type="InterPro" id="IPR036249">
    <property type="entry name" value="Thioredoxin-like_sf"/>
</dbReference>
<keyword evidence="4" id="KW-1185">Reference proteome</keyword>
<dbReference type="EMBL" id="JAOVZO020000001">
    <property type="protein sequence ID" value="MDC8011288.1"/>
    <property type="molecule type" value="Genomic_DNA"/>
</dbReference>
<dbReference type="Gene3D" id="3.40.30.10">
    <property type="entry name" value="Glutaredoxin"/>
    <property type="match status" value="1"/>
</dbReference>
<proteinExistence type="predicted"/>